<evidence type="ECO:0000313" key="2">
    <source>
        <dbReference type="Proteomes" id="UP000055024"/>
    </source>
</evidence>
<evidence type="ECO:0000313" key="1">
    <source>
        <dbReference type="EMBL" id="KRY95957.1"/>
    </source>
</evidence>
<gene>
    <name evidence="1" type="ORF">T11_10075</name>
</gene>
<proteinExistence type="predicted"/>
<organism evidence="1 2">
    <name type="scientific">Trichinella zimbabwensis</name>
    <dbReference type="NCBI Taxonomy" id="268475"/>
    <lineage>
        <taxon>Eukaryota</taxon>
        <taxon>Metazoa</taxon>
        <taxon>Ecdysozoa</taxon>
        <taxon>Nematoda</taxon>
        <taxon>Enoplea</taxon>
        <taxon>Dorylaimia</taxon>
        <taxon>Trichinellida</taxon>
        <taxon>Trichinellidae</taxon>
        <taxon>Trichinella</taxon>
    </lineage>
</organism>
<protein>
    <submittedName>
        <fullName evidence="1">Uncharacterized protein</fullName>
    </submittedName>
</protein>
<reference evidence="1 2" key="1">
    <citation type="submission" date="2015-01" db="EMBL/GenBank/DDBJ databases">
        <title>Evolution of Trichinella species and genotypes.</title>
        <authorList>
            <person name="Korhonen P.K."/>
            <person name="Edoardo P."/>
            <person name="Giuseppe L.R."/>
            <person name="Gasser R.B."/>
        </authorList>
    </citation>
    <scope>NUCLEOTIDE SEQUENCE [LARGE SCALE GENOMIC DNA]</scope>
    <source>
        <strain evidence="1">ISS1029</strain>
    </source>
</reference>
<dbReference type="Proteomes" id="UP000055024">
    <property type="component" value="Unassembled WGS sequence"/>
</dbReference>
<sequence>MQQTVDYKFLPVGTVSHSLHQLKVNPLALILLSSPCMLSSHRRQCHAPRVPGYLIPQGASPLSDSSP</sequence>
<keyword evidence="2" id="KW-1185">Reference proteome</keyword>
<comment type="caution">
    <text evidence="1">The sequence shown here is derived from an EMBL/GenBank/DDBJ whole genome shotgun (WGS) entry which is preliminary data.</text>
</comment>
<dbReference type="EMBL" id="JYDP01003277">
    <property type="protein sequence ID" value="KRY95957.1"/>
    <property type="molecule type" value="Genomic_DNA"/>
</dbReference>
<dbReference type="AlphaFoldDB" id="A0A0V1GCV0"/>
<accession>A0A0V1GCV0</accession>
<name>A0A0V1GCV0_9BILA</name>